<protein>
    <submittedName>
        <fullName evidence="3">DUF305 domain-containing protein</fullName>
    </submittedName>
</protein>
<sequence>MKEKFMKPFKRNLALIGLAVGIGMPLYASADSSSDSTKATGPTTVSKDDIEFLGKAAQADMTEVQAATIASSRALTTEAKSLATSAKTDHEVNNTDLRAIAATKGVVLPTRLDSKHQKELDNLQKVDAKKFDAAYAEVVKDSHEDAVDLFEKTAKKSKDADIQTYAKNTLPTLKQHLDMAKRLDEKS</sequence>
<dbReference type="EMBL" id="QANS01000005">
    <property type="protein sequence ID" value="PTU30490.1"/>
    <property type="molecule type" value="Genomic_DNA"/>
</dbReference>
<evidence type="ECO:0000313" key="3">
    <source>
        <dbReference type="EMBL" id="PTU30490.1"/>
    </source>
</evidence>
<proteinExistence type="predicted"/>
<dbReference type="PANTHER" id="PTHR38593:SF1">
    <property type="entry name" value="BLR2558 PROTEIN"/>
    <property type="match status" value="1"/>
</dbReference>
<dbReference type="PANTHER" id="PTHR38593">
    <property type="entry name" value="BLR2558 PROTEIN"/>
    <property type="match status" value="1"/>
</dbReference>
<dbReference type="InterPro" id="IPR025419">
    <property type="entry name" value="DUF4142"/>
</dbReference>
<comment type="caution">
    <text evidence="3">The sequence shown here is derived from an EMBL/GenBank/DDBJ whole genome shotgun (WGS) entry which is preliminary data.</text>
</comment>
<feature type="signal peptide" evidence="1">
    <location>
        <begin position="1"/>
        <end position="30"/>
    </location>
</feature>
<dbReference type="InterPro" id="IPR012347">
    <property type="entry name" value="Ferritin-like"/>
</dbReference>
<dbReference type="AlphaFoldDB" id="A0A2T5MD46"/>
<evidence type="ECO:0000256" key="1">
    <source>
        <dbReference type="SAM" id="SignalP"/>
    </source>
</evidence>
<keyword evidence="4" id="KW-1185">Reference proteome</keyword>
<name>A0A2T5MD46_9GAMM</name>
<feature type="domain" description="DUF4142" evidence="2">
    <location>
        <begin position="48"/>
        <end position="183"/>
    </location>
</feature>
<reference evidence="3 4" key="1">
    <citation type="submission" date="2018-04" db="EMBL/GenBank/DDBJ databases">
        <title>Novel species isolated from glacier.</title>
        <authorList>
            <person name="Liu Q."/>
            <person name="Xin Y.-H."/>
        </authorList>
    </citation>
    <scope>NUCLEOTIDE SEQUENCE [LARGE SCALE GENOMIC DNA]</scope>
    <source>
        <strain evidence="3 4">GT1R17</strain>
    </source>
</reference>
<dbReference type="Proteomes" id="UP000244248">
    <property type="component" value="Unassembled WGS sequence"/>
</dbReference>
<organism evidence="3 4">
    <name type="scientific">Stenotrophobium rhamnosiphilum</name>
    <dbReference type="NCBI Taxonomy" id="2029166"/>
    <lineage>
        <taxon>Bacteria</taxon>
        <taxon>Pseudomonadati</taxon>
        <taxon>Pseudomonadota</taxon>
        <taxon>Gammaproteobacteria</taxon>
        <taxon>Nevskiales</taxon>
        <taxon>Nevskiaceae</taxon>
        <taxon>Stenotrophobium</taxon>
    </lineage>
</organism>
<dbReference type="Pfam" id="PF13628">
    <property type="entry name" value="DUF4142"/>
    <property type="match status" value="1"/>
</dbReference>
<dbReference type="Gene3D" id="1.20.1260.10">
    <property type="match status" value="1"/>
</dbReference>
<gene>
    <name evidence="3" type="ORF">CJD38_13310</name>
</gene>
<evidence type="ECO:0000259" key="2">
    <source>
        <dbReference type="Pfam" id="PF13628"/>
    </source>
</evidence>
<accession>A0A2T5MD46</accession>
<keyword evidence="1" id="KW-0732">Signal</keyword>
<feature type="chain" id="PRO_5015623162" evidence="1">
    <location>
        <begin position="31"/>
        <end position="187"/>
    </location>
</feature>
<evidence type="ECO:0000313" key="4">
    <source>
        <dbReference type="Proteomes" id="UP000244248"/>
    </source>
</evidence>